<evidence type="ECO:0000256" key="4">
    <source>
        <dbReference type="ARBA" id="ARBA00022679"/>
    </source>
</evidence>
<evidence type="ECO:0000256" key="5">
    <source>
        <dbReference type="ARBA" id="ARBA00022691"/>
    </source>
</evidence>
<dbReference type="RefSeq" id="WP_087453625.1">
    <property type="nucleotide sequence ID" value="NZ_CP021417.2"/>
</dbReference>
<name>A0A7Y4LH53_9CORY</name>
<reference evidence="7 8" key="4">
    <citation type="journal article" date="2020" name="PLoS ONE">
        <title>Taxonomic classification of strain PO100/5 shows a broader geographic distribution and genetic markers of the recently described Corynebacterium silvaticum.</title>
        <authorList>
            <person name="Viana M.V.C."/>
            <person name="Profeta R."/>
            <person name="da Silva A.L."/>
            <person name="Hurtado R."/>
            <person name="Cerqueira J.C."/>
            <person name="Ribeiro B.F.S."/>
            <person name="Almeida M.O."/>
            <person name="Morais-Rodrigues F."/>
            <person name="Soares S.C."/>
            <person name="Oliveira M."/>
            <person name="Tavares L."/>
            <person name="Figueiredo H."/>
            <person name="Wattam A.R."/>
            <person name="Barh D."/>
            <person name="Ghosh P."/>
            <person name="Silva A."/>
            <person name="Azevedo V."/>
        </authorList>
    </citation>
    <scope>NUCLEOTIDE SEQUENCE [LARGE SCALE GENOMIC DNA]</scope>
    <source>
        <strain evidence="7 8">PO100/5</strain>
    </source>
</reference>
<dbReference type="SUPFAM" id="SSF53790">
    <property type="entry name" value="Tetrapyrrole methylase"/>
    <property type="match status" value="1"/>
</dbReference>
<dbReference type="NCBIfam" id="TIGR02434">
    <property type="entry name" value="CobF"/>
    <property type="match status" value="1"/>
</dbReference>
<feature type="domain" description="Tetrapyrrole methylase" evidence="6">
    <location>
        <begin position="4"/>
        <end position="222"/>
    </location>
</feature>
<dbReference type="KEGG" id="csil:CBE74_03945"/>
<evidence type="ECO:0000259" key="6">
    <source>
        <dbReference type="Pfam" id="PF00590"/>
    </source>
</evidence>
<keyword evidence="4 7" id="KW-0808">Transferase</keyword>
<organism evidence="7 8">
    <name type="scientific">Corynebacterium silvaticum</name>
    <dbReference type="NCBI Taxonomy" id="2320431"/>
    <lineage>
        <taxon>Bacteria</taxon>
        <taxon>Bacillati</taxon>
        <taxon>Actinomycetota</taxon>
        <taxon>Actinomycetes</taxon>
        <taxon>Mycobacteriales</taxon>
        <taxon>Corynebacteriaceae</taxon>
        <taxon>Corynebacterium</taxon>
    </lineage>
</organism>
<dbReference type="CDD" id="cd11643">
    <property type="entry name" value="Precorrin-6A-synthase"/>
    <property type="match status" value="1"/>
</dbReference>
<dbReference type="InterPro" id="IPR012797">
    <property type="entry name" value="CobF"/>
</dbReference>
<dbReference type="Proteomes" id="UP000195652">
    <property type="component" value="Chromosome"/>
</dbReference>
<dbReference type="InterPro" id="IPR000878">
    <property type="entry name" value="4pyrrol_Mease"/>
</dbReference>
<comment type="pathway">
    <text evidence="1">Cofactor biosynthesis; adenosylcobalamin biosynthesis.</text>
</comment>
<dbReference type="GeneID" id="75007419"/>
<dbReference type="GO" id="GO:0032259">
    <property type="term" value="P:methylation"/>
    <property type="evidence" value="ECO:0007669"/>
    <property type="project" value="UniProtKB-KW"/>
</dbReference>
<evidence type="ECO:0000313" key="8">
    <source>
        <dbReference type="Proteomes" id="UP000195652"/>
    </source>
</evidence>
<dbReference type="InterPro" id="IPR014777">
    <property type="entry name" value="4pyrrole_Mease_sub1"/>
</dbReference>
<dbReference type="EC" id="2.1.1.152" evidence="7"/>
<sequence>MRTILVIGIGAGSPEFLTLQAISGLRRAQAVVALDKGETKSDLLALRQGIVDAHVPGTPIVAVTDPERDRDPKDYDAEVLRWHKERANLLAEAIRGASSEDGTVAFLVWGDPSLYDSTLRIIDHMQKLEDLECSVEVIPGITAVQVLTAAHGILLNRIGEAIHITTGRNLASTSEKDRRNCVVMLDGKSAWMDVATEHTYMWWGAFLGTPQQIIREGYVKEIGAQVADLKRTLRAEHGWIMDTYLLRELTD</sequence>
<dbReference type="PANTHER" id="PTHR43467:SF1">
    <property type="entry name" value="PRECORRIN-6A SYNTHASE [DEACETYLATING]"/>
    <property type="match status" value="1"/>
</dbReference>
<reference evidence="7 8" key="1">
    <citation type="journal article" date="2014" name="BMC Vet. Res.">
        <title>First report of Corynebacterium pseudotuberculosis from caseous lymphadenitis lesions in Black Alentejano pig (Sus scrofa domesticus).</title>
        <authorList>
            <person name="Oliveira M."/>
            <person name="Barroco C."/>
            <person name="Mottola C."/>
            <person name="Santos R."/>
            <person name="Lemsaddek A."/>
            <person name="Tavares L."/>
            <person name="Semedo-Lemsaddek T."/>
        </authorList>
    </citation>
    <scope>NUCLEOTIDE SEQUENCE [LARGE SCALE GENOMIC DNA]</scope>
    <source>
        <strain evidence="7 8">PO100/5</strain>
    </source>
</reference>
<dbReference type="PANTHER" id="PTHR43467">
    <property type="entry name" value="COBALT-PRECORRIN-2 C(20)-METHYLTRANSFERASE"/>
    <property type="match status" value="1"/>
</dbReference>
<reference evidence="7 8" key="3">
    <citation type="journal article" date="2020" name="Int. J. Syst. Evol. Microbiol.">
        <title>Corynebacterium silvaticum sp. nov., a unique group of NTTB corynebacteria in wild boar and roe deer.</title>
        <authorList>
            <person name="Dangel A."/>
            <person name="Berger A."/>
            <person name="Rau J."/>
            <person name="Eisenberg T."/>
            <person name="Kampfer P."/>
            <person name="Margos G."/>
            <person name="Contzen M."/>
            <person name="Busse H.J."/>
            <person name="Konrad R."/>
            <person name="Peters M."/>
            <person name="Sting R."/>
            <person name="Sing A."/>
        </authorList>
    </citation>
    <scope>NUCLEOTIDE SEQUENCE [LARGE SCALE GENOMIC DNA]</scope>
    <source>
        <strain evidence="7 8">PO100/5</strain>
    </source>
</reference>
<dbReference type="PIRSF" id="PIRSF036525">
    <property type="entry name" value="CobF"/>
    <property type="match status" value="1"/>
</dbReference>
<dbReference type="Pfam" id="PF00590">
    <property type="entry name" value="TP_methylase"/>
    <property type="match status" value="1"/>
</dbReference>
<dbReference type="GO" id="GO:0009236">
    <property type="term" value="P:cobalamin biosynthetic process"/>
    <property type="evidence" value="ECO:0007669"/>
    <property type="project" value="UniProtKB-KW"/>
</dbReference>
<accession>A0A7Y4LH53</accession>
<keyword evidence="3 7" id="KW-0489">Methyltransferase</keyword>
<dbReference type="InterPro" id="IPR014776">
    <property type="entry name" value="4pyrrole_Mease_sub2"/>
</dbReference>
<keyword evidence="2" id="KW-0169">Cobalamin biosynthesis</keyword>
<dbReference type="InterPro" id="IPR035996">
    <property type="entry name" value="4pyrrol_Methylase_sf"/>
</dbReference>
<dbReference type="Gene3D" id="3.30.950.10">
    <property type="entry name" value="Methyltransferase, Cobalt-precorrin-4 Transmethylase, Domain 2"/>
    <property type="match status" value="1"/>
</dbReference>
<dbReference type="GO" id="GO:0043819">
    <property type="term" value="F:precorrin-6A synthase (deacetylating) activity"/>
    <property type="evidence" value="ECO:0007669"/>
    <property type="project" value="UniProtKB-EC"/>
</dbReference>
<evidence type="ECO:0000313" key="7">
    <source>
        <dbReference type="EMBL" id="ARU45788.1"/>
    </source>
</evidence>
<proteinExistence type="predicted"/>
<dbReference type="EMBL" id="CP021417">
    <property type="protein sequence ID" value="ARU45788.1"/>
    <property type="molecule type" value="Genomic_DNA"/>
</dbReference>
<evidence type="ECO:0000256" key="2">
    <source>
        <dbReference type="ARBA" id="ARBA00022573"/>
    </source>
</evidence>
<dbReference type="AlphaFoldDB" id="A0A7Y4LH53"/>
<dbReference type="Gene3D" id="3.40.1010.10">
    <property type="entry name" value="Cobalt-precorrin-4 Transmethylase, Domain 1"/>
    <property type="match status" value="1"/>
</dbReference>
<keyword evidence="5" id="KW-0949">S-adenosyl-L-methionine</keyword>
<dbReference type="OrthoDB" id="9787471at2"/>
<evidence type="ECO:0000256" key="1">
    <source>
        <dbReference type="ARBA" id="ARBA00004953"/>
    </source>
</evidence>
<keyword evidence="8" id="KW-1185">Reference proteome</keyword>
<reference evidence="7 8" key="2">
    <citation type="journal article" date="2020" name="Antonie Van Leeuwenhoek">
        <title>Phylogenomic characterisation of a novel corynebacterial species pathogenic to animals.</title>
        <authorList>
            <person name="Moller J."/>
            <person name="Musella L."/>
            <person name="Melnikov V."/>
            <person name="Geissdorfer W."/>
            <person name="Burkovski A."/>
            <person name="Sangal V."/>
        </authorList>
    </citation>
    <scope>NUCLEOTIDE SEQUENCE [LARGE SCALE GENOMIC DNA]</scope>
    <source>
        <strain evidence="7 8">PO100/5</strain>
    </source>
</reference>
<gene>
    <name evidence="7" type="primary">cobF</name>
    <name evidence="7" type="ORF">CBE74_03945</name>
</gene>
<protein>
    <submittedName>
        <fullName evidence="7">Precorrin-6A synthase (Deacetylating)</fullName>
        <ecNumber evidence="7">2.1.1.152</ecNumber>
    </submittedName>
</protein>
<evidence type="ECO:0000256" key="3">
    <source>
        <dbReference type="ARBA" id="ARBA00022603"/>
    </source>
</evidence>